<feature type="domain" description="CN hydrolase" evidence="2">
    <location>
        <begin position="8"/>
        <end position="254"/>
    </location>
</feature>
<proteinExistence type="inferred from homology"/>
<dbReference type="RefSeq" id="WP_246286668.1">
    <property type="nucleotide sequence ID" value="NZ_JACBZY010000001.1"/>
</dbReference>
<dbReference type="Proteomes" id="UP000553888">
    <property type="component" value="Unassembled WGS sequence"/>
</dbReference>
<gene>
    <name evidence="3" type="ORF">BJ979_000553</name>
</gene>
<dbReference type="AlphaFoldDB" id="A0A852YE21"/>
<dbReference type="CDD" id="cd07581">
    <property type="entry name" value="nitrilase_3"/>
    <property type="match status" value="1"/>
</dbReference>
<dbReference type="PANTHER" id="PTHR23088">
    <property type="entry name" value="NITRILASE-RELATED"/>
    <property type="match status" value="1"/>
</dbReference>
<evidence type="ECO:0000259" key="2">
    <source>
        <dbReference type="PROSITE" id="PS50263"/>
    </source>
</evidence>
<evidence type="ECO:0000256" key="1">
    <source>
        <dbReference type="ARBA" id="ARBA00010613"/>
    </source>
</evidence>
<name>A0A852YE21_9MICO</name>
<evidence type="ECO:0000313" key="4">
    <source>
        <dbReference type="Proteomes" id="UP000553888"/>
    </source>
</evidence>
<dbReference type="PANTHER" id="PTHR23088:SF27">
    <property type="entry name" value="DEAMINATED GLUTATHIONE AMIDASE"/>
    <property type="match status" value="1"/>
</dbReference>
<reference evidence="3 4" key="1">
    <citation type="submission" date="2020-07" db="EMBL/GenBank/DDBJ databases">
        <title>Sequencing the genomes of 1000 actinobacteria strains.</title>
        <authorList>
            <person name="Klenk H.-P."/>
        </authorList>
    </citation>
    <scope>NUCLEOTIDE SEQUENCE [LARGE SCALE GENOMIC DNA]</scope>
    <source>
        <strain evidence="3 4">DSM 23141</strain>
    </source>
</reference>
<dbReference type="Pfam" id="PF00795">
    <property type="entry name" value="CN_hydrolase"/>
    <property type="match status" value="1"/>
</dbReference>
<dbReference type="GO" id="GO:0016787">
    <property type="term" value="F:hydrolase activity"/>
    <property type="evidence" value="ECO:0007669"/>
    <property type="project" value="UniProtKB-KW"/>
</dbReference>
<organism evidence="3 4">
    <name type="scientific">Schumannella luteola</name>
    <dbReference type="NCBI Taxonomy" id="472059"/>
    <lineage>
        <taxon>Bacteria</taxon>
        <taxon>Bacillati</taxon>
        <taxon>Actinomycetota</taxon>
        <taxon>Actinomycetes</taxon>
        <taxon>Micrococcales</taxon>
        <taxon>Microbacteriaceae</taxon>
        <taxon>Schumannella</taxon>
    </lineage>
</organism>
<protein>
    <submittedName>
        <fullName evidence="3">Putative amidohydrolase</fullName>
    </submittedName>
</protein>
<accession>A0A852YE21</accession>
<dbReference type="SUPFAM" id="SSF56317">
    <property type="entry name" value="Carbon-nitrogen hydrolase"/>
    <property type="match status" value="1"/>
</dbReference>
<keyword evidence="3" id="KW-0378">Hydrolase</keyword>
<sequence>MTASNPALRVAVAQLAPTTDAGVNRDRIVELVEAAHERGARLVVLPEEAMLLAGELDESVRADTVARDWPLFLGLLSRLALENGTWIIAGGYEPSGDAEHPARPHNSIAVVNPRGELVDVYRKLHLYDAFSYRESDYVTGGTELPPVVLIEGVAVGLVNCYDIRFPELSRDLVSRGADVLAVSAAWVAGPRKEDHWTTLVRARAIENTCWVVAASTSVPDCVGTSMIVDPLGIVRAELPPRGDELAVIDVTLDRIAEVRETLPSLANRRLDTRVTVQENFA</sequence>
<dbReference type="InterPro" id="IPR036526">
    <property type="entry name" value="C-N_Hydrolase_sf"/>
</dbReference>
<keyword evidence="4" id="KW-1185">Reference proteome</keyword>
<dbReference type="EMBL" id="JACBZY010000001">
    <property type="protein sequence ID" value="NYG97927.1"/>
    <property type="molecule type" value="Genomic_DNA"/>
</dbReference>
<comment type="caution">
    <text evidence="3">The sequence shown here is derived from an EMBL/GenBank/DDBJ whole genome shotgun (WGS) entry which is preliminary data.</text>
</comment>
<dbReference type="Gene3D" id="3.60.110.10">
    <property type="entry name" value="Carbon-nitrogen hydrolase"/>
    <property type="match status" value="1"/>
</dbReference>
<dbReference type="InterPro" id="IPR003010">
    <property type="entry name" value="C-N_Hydrolase"/>
</dbReference>
<evidence type="ECO:0000313" key="3">
    <source>
        <dbReference type="EMBL" id="NYG97927.1"/>
    </source>
</evidence>
<dbReference type="PROSITE" id="PS50263">
    <property type="entry name" value="CN_HYDROLASE"/>
    <property type="match status" value="1"/>
</dbReference>
<comment type="similarity">
    <text evidence="1">Belongs to the carbon-nitrogen hydrolase superfamily. NIT1/NIT2 family.</text>
</comment>